<protein>
    <recommendedName>
        <fullName evidence="3">Dolichol kinase</fullName>
    </recommendedName>
</protein>
<dbReference type="InterPro" id="IPR037997">
    <property type="entry name" value="Dgk1-like"/>
</dbReference>
<feature type="transmembrane region" description="Helical" evidence="1">
    <location>
        <begin position="77"/>
        <end position="98"/>
    </location>
</feature>
<evidence type="ECO:0008006" key="3">
    <source>
        <dbReference type="Google" id="ProtNLM"/>
    </source>
</evidence>
<dbReference type="PANTHER" id="PTHR31303:SF1">
    <property type="entry name" value="CTP-DEPENDENT DIACYLGLYCEROL KINASE 1"/>
    <property type="match status" value="1"/>
</dbReference>
<reference evidence="2" key="1">
    <citation type="submission" date="2018-05" db="EMBL/GenBank/DDBJ databases">
        <authorList>
            <person name="Lanie J.A."/>
            <person name="Ng W.-L."/>
            <person name="Kazmierczak K.M."/>
            <person name="Andrzejewski T.M."/>
            <person name="Davidsen T.M."/>
            <person name="Wayne K.J."/>
            <person name="Tettelin H."/>
            <person name="Glass J.I."/>
            <person name="Rusch D."/>
            <person name="Podicherti R."/>
            <person name="Tsui H.-C.T."/>
            <person name="Winkler M.E."/>
        </authorList>
    </citation>
    <scope>NUCLEOTIDE SEQUENCE</scope>
</reference>
<keyword evidence="1" id="KW-0812">Transmembrane</keyword>
<dbReference type="AlphaFoldDB" id="A0A381QGS8"/>
<name>A0A381QGS8_9ZZZZ</name>
<feature type="transmembrane region" description="Helical" evidence="1">
    <location>
        <begin position="49"/>
        <end position="71"/>
    </location>
</feature>
<organism evidence="2">
    <name type="scientific">marine metagenome</name>
    <dbReference type="NCBI Taxonomy" id="408172"/>
    <lineage>
        <taxon>unclassified sequences</taxon>
        <taxon>metagenomes</taxon>
        <taxon>ecological metagenomes</taxon>
    </lineage>
</organism>
<feature type="transmembrane region" description="Helical" evidence="1">
    <location>
        <begin position="154"/>
        <end position="169"/>
    </location>
</feature>
<proteinExistence type="predicted"/>
<gene>
    <name evidence="2" type="ORF">METZ01_LOCUS31042</name>
</gene>
<keyword evidence="1" id="KW-0472">Membrane</keyword>
<keyword evidence="1" id="KW-1133">Transmembrane helix</keyword>
<accession>A0A381QGS8</accession>
<dbReference type="PANTHER" id="PTHR31303">
    <property type="entry name" value="CTP-DEPENDENT DIACYLGLYCEROL KINASE 1"/>
    <property type="match status" value="1"/>
</dbReference>
<evidence type="ECO:0000313" key="2">
    <source>
        <dbReference type="EMBL" id="SUZ78188.1"/>
    </source>
</evidence>
<evidence type="ECO:0000256" key="1">
    <source>
        <dbReference type="SAM" id="Phobius"/>
    </source>
</evidence>
<dbReference type="EMBL" id="UINC01001344">
    <property type="protein sequence ID" value="SUZ78188.1"/>
    <property type="molecule type" value="Genomic_DNA"/>
</dbReference>
<sequence length="170" mass="18599">MLWYFGKDTFQPWIISCAIILPILDYGRRHNKFLYRIYSNLFITFTRPIEQGILSGASWVIIGAAVTIFIFNENTAIIGLLVLSIADSAAAIIGIKFGKTQLFSKSLEGSAAFFITATIIVFSLSPAAFYINFIAVIAATVVELFSTPRINDNLLIPMVLALILTIGGVG</sequence>
<feature type="transmembrane region" description="Helical" evidence="1">
    <location>
        <begin position="12"/>
        <end position="28"/>
    </location>
</feature>
<feature type="transmembrane region" description="Helical" evidence="1">
    <location>
        <begin position="110"/>
        <end position="142"/>
    </location>
</feature>
<dbReference type="GO" id="GO:0004143">
    <property type="term" value="F:ATP-dependent diacylglycerol kinase activity"/>
    <property type="evidence" value="ECO:0007669"/>
    <property type="project" value="InterPro"/>
</dbReference>